<dbReference type="Gene3D" id="3.40.50.360">
    <property type="match status" value="1"/>
</dbReference>
<protein>
    <submittedName>
        <fullName evidence="3">Flavoprotein-like protein</fullName>
    </submittedName>
</protein>
<dbReference type="GO" id="GO:0010181">
    <property type="term" value="F:FMN binding"/>
    <property type="evidence" value="ECO:0007669"/>
    <property type="project" value="InterPro"/>
</dbReference>
<dbReference type="EMBL" id="MU805952">
    <property type="protein sequence ID" value="KAJ3844483.1"/>
    <property type="molecule type" value="Genomic_DNA"/>
</dbReference>
<keyword evidence="1" id="KW-0285">Flavoprotein</keyword>
<dbReference type="GO" id="GO:0050660">
    <property type="term" value="F:flavin adenine dinucleotide binding"/>
    <property type="evidence" value="ECO:0007669"/>
    <property type="project" value="TreeGrafter"/>
</dbReference>
<dbReference type="Pfam" id="PF00258">
    <property type="entry name" value="Flavodoxin_1"/>
    <property type="match status" value="1"/>
</dbReference>
<dbReference type="AlphaFoldDB" id="A0AA38PKT0"/>
<name>A0AA38PKT0_9AGAR</name>
<evidence type="ECO:0000256" key="1">
    <source>
        <dbReference type="ARBA" id="ARBA00022630"/>
    </source>
</evidence>
<dbReference type="PRINTS" id="PR00369">
    <property type="entry name" value="FLAVODOXIN"/>
</dbReference>
<dbReference type="PANTHER" id="PTHR19384:SF10">
    <property type="entry name" value="NADPH-DEPENDENT DIFLAVIN OXIDOREDUCTASE 1"/>
    <property type="match status" value="1"/>
</dbReference>
<dbReference type="SUPFAM" id="SSF52218">
    <property type="entry name" value="Flavoproteins"/>
    <property type="match status" value="1"/>
</dbReference>
<sequence length="114" mass="12957">MFNPEFFSMDDYSTEDLFSETLVICIVSTTGSGLEPRAMTMLWKKLLLSDLPPDLLDNLCFTVFGLGNSAYERFCWLAKRLTRRFESLGAVRLCECAEGDEQHILGFVSPKFVL</sequence>
<dbReference type="PROSITE" id="PS50902">
    <property type="entry name" value="FLAVODOXIN_LIKE"/>
    <property type="match status" value="1"/>
</dbReference>
<reference evidence="3" key="1">
    <citation type="submission" date="2022-08" db="EMBL/GenBank/DDBJ databases">
        <authorList>
            <consortium name="DOE Joint Genome Institute"/>
            <person name="Min B."/>
            <person name="Riley R."/>
            <person name="Sierra-Patev S."/>
            <person name="Naranjo-Ortiz M."/>
            <person name="Looney B."/>
            <person name="Konkel Z."/>
            <person name="Slot J.C."/>
            <person name="Sakamoto Y."/>
            <person name="Steenwyk J.L."/>
            <person name="Rokas A."/>
            <person name="Carro J."/>
            <person name="Camarero S."/>
            <person name="Ferreira P."/>
            <person name="Molpeceres G."/>
            <person name="Ruiz-Duenas F.J."/>
            <person name="Serrano A."/>
            <person name="Henrissat B."/>
            <person name="Drula E."/>
            <person name="Hughes K.W."/>
            <person name="Mata J.L."/>
            <person name="Ishikawa N.K."/>
            <person name="Vargas-Isla R."/>
            <person name="Ushijima S."/>
            <person name="Smith C.A."/>
            <person name="Ahrendt S."/>
            <person name="Andreopoulos W."/>
            <person name="He G."/>
            <person name="Labutti K."/>
            <person name="Lipzen A."/>
            <person name="Ng V."/>
            <person name="Sandor L."/>
            <person name="Barry K."/>
            <person name="Martinez A.T."/>
            <person name="Xiao Y."/>
            <person name="Gibbons J.G."/>
            <person name="Terashima K."/>
            <person name="Hibbett D.S."/>
            <person name="Grigoriev I.V."/>
        </authorList>
    </citation>
    <scope>NUCLEOTIDE SEQUENCE</scope>
    <source>
        <strain evidence="3">TFB9207</strain>
    </source>
</reference>
<dbReference type="PANTHER" id="PTHR19384">
    <property type="entry name" value="NITRIC OXIDE SYNTHASE-RELATED"/>
    <property type="match status" value="1"/>
</dbReference>
<evidence type="ECO:0000259" key="2">
    <source>
        <dbReference type="PROSITE" id="PS50902"/>
    </source>
</evidence>
<feature type="domain" description="Flavodoxin-like" evidence="2">
    <location>
        <begin position="1"/>
        <end position="114"/>
    </location>
</feature>
<organism evidence="3 4">
    <name type="scientific">Lentinula raphanica</name>
    <dbReference type="NCBI Taxonomy" id="153919"/>
    <lineage>
        <taxon>Eukaryota</taxon>
        <taxon>Fungi</taxon>
        <taxon>Dikarya</taxon>
        <taxon>Basidiomycota</taxon>
        <taxon>Agaricomycotina</taxon>
        <taxon>Agaricomycetes</taxon>
        <taxon>Agaricomycetidae</taxon>
        <taxon>Agaricales</taxon>
        <taxon>Marasmiineae</taxon>
        <taxon>Omphalotaceae</taxon>
        <taxon>Lentinula</taxon>
    </lineage>
</organism>
<gene>
    <name evidence="3" type="ORF">F5878DRAFT_601811</name>
</gene>
<comment type="caution">
    <text evidence="3">The sequence shown here is derived from an EMBL/GenBank/DDBJ whole genome shotgun (WGS) entry which is preliminary data.</text>
</comment>
<proteinExistence type="predicted"/>
<evidence type="ECO:0000313" key="3">
    <source>
        <dbReference type="EMBL" id="KAJ3844483.1"/>
    </source>
</evidence>
<dbReference type="InterPro" id="IPR001094">
    <property type="entry name" value="Flavdoxin-like"/>
</dbReference>
<keyword evidence="4" id="KW-1185">Reference proteome</keyword>
<evidence type="ECO:0000313" key="4">
    <source>
        <dbReference type="Proteomes" id="UP001163846"/>
    </source>
</evidence>
<accession>A0AA38PKT0</accession>
<dbReference type="Proteomes" id="UP001163846">
    <property type="component" value="Unassembled WGS sequence"/>
</dbReference>
<dbReference type="InterPro" id="IPR029039">
    <property type="entry name" value="Flavoprotein-like_sf"/>
</dbReference>
<dbReference type="GO" id="GO:0005829">
    <property type="term" value="C:cytosol"/>
    <property type="evidence" value="ECO:0007669"/>
    <property type="project" value="TreeGrafter"/>
</dbReference>
<dbReference type="GO" id="GO:0016491">
    <property type="term" value="F:oxidoreductase activity"/>
    <property type="evidence" value="ECO:0007669"/>
    <property type="project" value="TreeGrafter"/>
</dbReference>
<dbReference type="InterPro" id="IPR008254">
    <property type="entry name" value="Flavodoxin/NO_synth"/>
</dbReference>